<dbReference type="EMBL" id="WBNI01000178">
    <property type="protein sequence ID" value="NXD65167.1"/>
    <property type="molecule type" value="Genomic_DNA"/>
</dbReference>
<dbReference type="FunFam" id="1.10.238.10:FF:000243">
    <property type="entry name" value="EF-hand calcium binding domain 6"/>
    <property type="match status" value="1"/>
</dbReference>
<evidence type="ECO:0000259" key="1">
    <source>
        <dbReference type="PROSITE" id="PS50222"/>
    </source>
</evidence>
<proteinExistence type="predicted"/>
<dbReference type="Gene3D" id="1.10.238.10">
    <property type="entry name" value="EF-hand"/>
    <property type="match status" value="2"/>
</dbReference>
<dbReference type="InterPro" id="IPR052603">
    <property type="entry name" value="EFCB6"/>
</dbReference>
<comment type="caution">
    <text evidence="2">The sequence shown here is derived from an EMBL/GenBank/DDBJ whole genome shotgun (WGS) entry which is preliminary data.</text>
</comment>
<reference evidence="2" key="1">
    <citation type="submission" date="2019-09" db="EMBL/GenBank/DDBJ databases">
        <title>Bird 10,000 Genomes (B10K) Project - Family phase.</title>
        <authorList>
            <person name="Zhang G."/>
        </authorList>
    </citation>
    <scope>NUCLEOTIDE SEQUENCE</scope>
    <source>
        <strain evidence="2">B10K-DU-025-06</strain>
        <tissue evidence="2">Mixed tissue sample</tissue>
    </source>
</reference>
<evidence type="ECO:0000313" key="3">
    <source>
        <dbReference type="Proteomes" id="UP000637704"/>
    </source>
</evidence>
<dbReference type="FunFam" id="1.10.238.10:FF:000179">
    <property type="entry name" value="EF-hand calcium-binding domain-containing protein 6"/>
    <property type="match status" value="1"/>
</dbReference>
<dbReference type="PANTHER" id="PTHR20875:SF2">
    <property type="entry name" value="EF-HAND CALCIUM-BINDING DOMAIN-CONTAINING PROTEIN 6"/>
    <property type="match status" value="1"/>
</dbReference>
<dbReference type="Pfam" id="PF13499">
    <property type="entry name" value="EF-hand_7"/>
    <property type="match status" value="1"/>
</dbReference>
<dbReference type="AlphaFoldDB" id="A0A851XEI1"/>
<dbReference type="SUPFAM" id="SSF47473">
    <property type="entry name" value="EF-hand"/>
    <property type="match status" value="1"/>
</dbReference>
<feature type="non-terminal residue" evidence="2">
    <location>
        <position position="1"/>
    </location>
</feature>
<keyword evidence="3" id="KW-1185">Reference proteome</keyword>
<dbReference type="Proteomes" id="UP000637704">
    <property type="component" value="Unassembled WGS sequence"/>
</dbReference>
<evidence type="ECO:0000313" key="2">
    <source>
        <dbReference type="EMBL" id="NXD65167.1"/>
    </source>
</evidence>
<gene>
    <name evidence="2" type="primary">Efcab6</name>
    <name evidence="2" type="ORF">EOLROS_R10751</name>
</gene>
<feature type="non-terminal residue" evidence="2">
    <location>
        <position position="208"/>
    </location>
</feature>
<dbReference type="InterPro" id="IPR002048">
    <property type="entry name" value="EF_hand_dom"/>
</dbReference>
<sequence length="208" mass="24200">ASSRPQTTTCSACDLNCETIENKIRKKIQRSWKGLLKVCKEKDINSVGEIPVSDFLDIAGKFNLDLSEGEINQITAKYDFKKNGRFAYYYFLQSCILFLKPQETSLLKRVIIQKPQKPLSPGPQTTSFFSAMLRIRPKILHCWRPMKRTFKSHDETGSGLLNVSDFRQILRDYNIDLTEEELFNILEYYDKTLTSKISYNDFLRAFIQ</sequence>
<dbReference type="GO" id="GO:0005654">
    <property type="term" value="C:nucleoplasm"/>
    <property type="evidence" value="ECO:0007669"/>
    <property type="project" value="TreeGrafter"/>
</dbReference>
<organism evidence="2 3">
    <name type="scientific">Eolophus roseicapilla</name>
    <name type="common">Galah cockatoo</name>
    <name type="synonym">Cacatua roseicapilla</name>
    <dbReference type="NCBI Taxonomy" id="176039"/>
    <lineage>
        <taxon>Eukaryota</taxon>
        <taxon>Metazoa</taxon>
        <taxon>Chordata</taxon>
        <taxon>Craniata</taxon>
        <taxon>Vertebrata</taxon>
        <taxon>Euteleostomi</taxon>
        <taxon>Archelosauria</taxon>
        <taxon>Archosauria</taxon>
        <taxon>Dinosauria</taxon>
        <taxon>Saurischia</taxon>
        <taxon>Theropoda</taxon>
        <taxon>Coelurosauria</taxon>
        <taxon>Aves</taxon>
        <taxon>Neognathae</taxon>
        <taxon>Neoaves</taxon>
        <taxon>Telluraves</taxon>
        <taxon>Australaves</taxon>
        <taxon>Psittaciformes</taxon>
        <taxon>Cacatuidae</taxon>
        <taxon>Eolophus</taxon>
    </lineage>
</organism>
<feature type="domain" description="EF-hand" evidence="1">
    <location>
        <begin position="146"/>
        <end position="176"/>
    </location>
</feature>
<protein>
    <submittedName>
        <fullName evidence="2">EFCB6 protein</fullName>
    </submittedName>
</protein>
<dbReference type="PROSITE" id="PS50222">
    <property type="entry name" value="EF_HAND_2"/>
    <property type="match status" value="1"/>
</dbReference>
<name>A0A851XEI1_EOLRO</name>
<dbReference type="PANTHER" id="PTHR20875">
    <property type="entry name" value="EF-HAND CALCIUM-BINDING DOMAIN-CONTAINING PROTEIN 6-RELATED"/>
    <property type="match status" value="1"/>
</dbReference>
<dbReference type="GO" id="GO:0005509">
    <property type="term" value="F:calcium ion binding"/>
    <property type="evidence" value="ECO:0007669"/>
    <property type="project" value="InterPro"/>
</dbReference>
<dbReference type="InterPro" id="IPR011992">
    <property type="entry name" value="EF-hand-dom_pair"/>
</dbReference>
<accession>A0A851XEI1</accession>